<sequence length="178" mass="20495">APEHRHVYLNFSKYHDFYYNCTKDFVCRDYLEIRIASDLSLDGFRFCCHGPRIGPMYRALISESNKILIISRIQNPGTTGFYAEYMLTPRPLTPLEATLRNRDEQFREMLRKYIRAKGLDVESMENQLLNHLSKEPTMAYITKSDIRQMVLVYVGFVGCSCLTLGIGAESMDAARSDG</sequence>
<keyword evidence="1" id="KW-1133">Transmembrane helix</keyword>
<dbReference type="WBParaSite" id="nRc.2.0.1.t37216-RA">
    <property type="protein sequence ID" value="nRc.2.0.1.t37216-RA"/>
    <property type="gene ID" value="nRc.2.0.1.g37216"/>
</dbReference>
<reference evidence="3" key="1">
    <citation type="submission" date="2022-11" db="UniProtKB">
        <authorList>
            <consortium name="WormBaseParasite"/>
        </authorList>
    </citation>
    <scope>IDENTIFICATION</scope>
</reference>
<protein>
    <submittedName>
        <fullName evidence="3">Uncharacterized protein</fullName>
    </submittedName>
</protein>
<evidence type="ECO:0000256" key="1">
    <source>
        <dbReference type="SAM" id="Phobius"/>
    </source>
</evidence>
<dbReference type="Proteomes" id="UP000887565">
    <property type="component" value="Unplaced"/>
</dbReference>
<dbReference type="AlphaFoldDB" id="A0A915KGV7"/>
<keyword evidence="1" id="KW-0472">Membrane</keyword>
<accession>A0A915KGV7</accession>
<evidence type="ECO:0000313" key="3">
    <source>
        <dbReference type="WBParaSite" id="nRc.2.0.1.t37216-RA"/>
    </source>
</evidence>
<organism evidence="2 3">
    <name type="scientific">Romanomermis culicivorax</name>
    <name type="common">Nematode worm</name>
    <dbReference type="NCBI Taxonomy" id="13658"/>
    <lineage>
        <taxon>Eukaryota</taxon>
        <taxon>Metazoa</taxon>
        <taxon>Ecdysozoa</taxon>
        <taxon>Nematoda</taxon>
        <taxon>Enoplea</taxon>
        <taxon>Dorylaimia</taxon>
        <taxon>Mermithida</taxon>
        <taxon>Mermithoidea</taxon>
        <taxon>Mermithidae</taxon>
        <taxon>Romanomermis</taxon>
    </lineage>
</organism>
<keyword evidence="1" id="KW-0812">Transmembrane</keyword>
<feature type="transmembrane region" description="Helical" evidence="1">
    <location>
        <begin position="150"/>
        <end position="168"/>
    </location>
</feature>
<keyword evidence="2" id="KW-1185">Reference proteome</keyword>
<name>A0A915KGV7_ROMCU</name>
<evidence type="ECO:0000313" key="2">
    <source>
        <dbReference type="Proteomes" id="UP000887565"/>
    </source>
</evidence>
<proteinExistence type="predicted"/>